<organism evidence="2 3">
    <name type="scientific">Musa troglodytarum</name>
    <name type="common">fe'i banana</name>
    <dbReference type="NCBI Taxonomy" id="320322"/>
    <lineage>
        <taxon>Eukaryota</taxon>
        <taxon>Viridiplantae</taxon>
        <taxon>Streptophyta</taxon>
        <taxon>Embryophyta</taxon>
        <taxon>Tracheophyta</taxon>
        <taxon>Spermatophyta</taxon>
        <taxon>Magnoliopsida</taxon>
        <taxon>Liliopsida</taxon>
        <taxon>Zingiberales</taxon>
        <taxon>Musaceae</taxon>
        <taxon>Musa</taxon>
    </lineage>
</organism>
<reference evidence="2" key="1">
    <citation type="submission" date="2022-05" db="EMBL/GenBank/DDBJ databases">
        <title>The Musa troglodytarum L. genome provides insights into the mechanism of non-climacteric behaviour and enrichment of carotenoids.</title>
        <authorList>
            <person name="Wang J."/>
        </authorList>
    </citation>
    <scope>NUCLEOTIDE SEQUENCE</scope>
    <source>
        <tissue evidence="2">Leaf</tissue>
    </source>
</reference>
<keyword evidence="3" id="KW-1185">Reference proteome</keyword>
<feature type="signal peptide" evidence="1">
    <location>
        <begin position="1"/>
        <end position="22"/>
    </location>
</feature>
<feature type="chain" id="PRO_5039595424" evidence="1">
    <location>
        <begin position="23"/>
        <end position="153"/>
    </location>
</feature>
<dbReference type="Proteomes" id="UP001055439">
    <property type="component" value="Chromosome 8"/>
</dbReference>
<name>A0A9E7H4Z1_9LILI</name>
<protein>
    <submittedName>
        <fullName evidence="2">Uncharacterized protein</fullName>
    </submittedName>
</protein>
<sequence length="153" mass="16732">MLHVWIYAAMLRLPSLSQYCLGQTTESIETEDPMTMTKMLTAESSRITLQRTTVLTLEATKPDTAVVGYITGEYDQSEANHGKDHFIGYHCLGGGLIHGIQAFRVHMLVAVTELLISHLSTGILFDKRASQGLLIESPCAVISKSIPLTVTLA</sequence>
<accession>A0A9E7H4Z1</accession>
<evidence type="ECO:0000313" key="3">
    <source>
        <dbReference type="Proteomes" id="UP001055439"/>
    </source>
</evidence>
<dbReference type="EMBL" id="CP097510">
    <property type="protein sequence ID" value="URE23837.1"/>
    <property type="molecule type" value="Genomic_DNA"/>
</dbReference>
<proteinExistence type="predicted"/>
<keyword evidence="1" id="KW-0732">Signal</keyword>
<evidence type="ECO:0000256" key="1">
    <source>
        <dbReference type="SAM" id="SignalP"/>
    </source>
</evidence>
<dbReference type="AlphaFoldDB" id="A0A9E7H4Z1"/>
<gene>
    <name evidence="2" type="ORF">MUK42_17031</name>
</gene>
<evidence type="ECO:0000313" key="2">
    <source>
        <dbReference type="EMBL" id="URE23837.1"/>
    </source>
</evidence>